<evidence type="ECO:0000313" key="3">
    <source>
        <dbReference type="EMBL" id="KAK9714119.1"/>
    </source>
</evidence>
<evidence type="ECO:0000313" key="4">
    <source>
        <dbReference type="Proteomes" id="UP001443914"/>
    </source>
</evidence>
<dbReference type="InterPro" id="IPR001878">
    <property type="entry name" value="Znf_CCHC"/>
</dbReference>
<dbReference type="EMBL" id="JBDFQZ010000006">
    <property type="protein sequence ID" value="KAK9714119.1"/>
    <property type="molecule type" value="Genomic_DNA"/>
</dbReference>
<dbReference type="PROSITE" id="PS50158">
    <property type="entry name" value="ZF_CCHC"/>
    <property type="match status" value="1"/>
</dbReference>
<dbReference type="GO" id="GO:0008270">
    <property type="term" value="F:zinc ion binding"/>
    <property type="evidence" value="ECO:0007669"/>
    <property type="project" value="UniProtKB-KW"/>
</dbReference>
<keyword evidence="1" id="KW-0479">Metal-binding</keyword>
<organism evidence="3 4">
    <name type="scientific">Saponaria officinalis</name>
    <name type="common">Common soapwort</name>
    <name type="synonym">Lychnis saponaria</name>
    <dbReference type="NCBI Taxonomy" id="3572"/>
    <lineage>
        <taxon>Eukaryota</taxon>
        <taxon>Viridiplantae</taxon>
        <taxon>Streptophyta</taxon>
        <taxon>Embryophyta</taxon>
        <taxon>Tracheophyta</taxon>
        <taxon>Spermatophyta</taxon>
        <taxon>Magnoliopsida</taxon>
        <taxon>eudicotyledons</taxon>
        <taxon>Gunneridae</taxon>
        <taxon>Pentapetalae</taxon>
        <taxon>Caryophyllales</taxon>
        <taxon>Caryophyllaceae</taxon>
        <taxon>Caryophylleae</taxon>
        <taxon>Saponaria</taxon>
    </lineage>
</organism>
<dbReference type="GO" id="GO:0003676">
    <property type="term" value="F:nucleic acid binding"/>
    <property type="evidence" value="ECO:0007669"/>
    <property type="project" value="InterPro"/>
</dbReference>
<sequence>MPPKKTSEPAVMTQETVDRLLEANATLTEAVRALTKEKTETVTAASMSAALARHSPPEFDGIGGPTVLEDWLRKFEKLFITVGCPEELKVDQAACYLKSRADTWWYDNQDHLRLYHDAVAIGEDEFGWATFETAKRMKFDYFRQREGTTVEEYYIEFMELASYATDLTTNSEMMATRFERGLALHILEKLPAGVPTTVREMYLKAGYAQRLCDMRREARAEKRKSEGGDGRDFRAKRGNFSGSVNRGAFSGDVGRGAGSVGRNQACRRCSRVHIGRTCGRMLTCYECGKPEHKAFECFRRTGVVVTRAALSEHPLLAREV</sequence>
<evidence type="ECO:0000256" key="1">
    <source>
        <dbReference type="PROSITE-ProRule" id="PRU00047"/>
    </source>
</evidence>
<feature type="domain" description="CCHC-type" evidence="2">
    <location>
        <begin position="284"/>
        <end position="297"/>
    </location>
</feature>
<reference evidence="3" key="1">
    <citation type="submission" date="2024-03" db="EMBL/GenBank/DDBJ databases">
        <title>WGS assembly of Saponaria officinalis var. Norfolk2.</title>
        <authorList>
            <person name="Jenkins J."/>
            <person name="Shu S."/>
            <person name="Grimwood J."/>
            <person name="Barry K."/>
            <person name="Goodstein D."/>
            <person name="Schmutz J."/>
            <person name="Leebens-Mack J."/>
            <person name="Osbourn A."/>
        </authorList>
    </citation>
    <scope>NUCLEOTIDE SEQUENCE [LARGE SCALE GENOMIC DNA]</scope>
    <source>
        <strain evidence="3">JIC</strain>
    </source>
</reference>
<proteinExistence type="predicted"/>
<name>A0AAW1K904_SAPOF</name>
<protein>
    <recommendedName>
        <fullName evidence="2">CCHC-type domain-containing protein</fullName>
    </recommendedName>
</protein>
<keyword evidence="1" id="KW-0863">Zinc-finger</keyword>
<keyword evidence="4" id="KW-1185">Reference proteome</keyword>
<dbReference type="PANTHER" id="PTHR34482">
    <property type="entry name" value="DNA DAMAGE-INDUCIBLE PROTEIN 1-LIKE"/>
    <property type="match status" value="1"/>
</dbReference>
<gene>
    <name evidence="3" type="ORF">RND81_06G072700</name>
</gene>
<evidence type="ECO:0000259" key="2">
    <source>
        <dbReference type="PROSITE" id="PS50158"/>
    </source>
</evidence>
<accession>A0AAW1K904</accession>
<keyword evidence="1" id="KW-0862">Zinc</keyword>
<comment type="caution">
    <text evidence="3">The sequence shown here is derived from an EMBL/GenBank/DDBJ whole genome shotgun (WGS) entry which is preliminary data.</text>
</comment>
<dbReference type="Proteomes" id="UP001443914">
    <property type="component" value="Unassembled WGS sequence"/>
</dbReference>
<dbReference type="AlphaFoldDB" id="A0AAW1K904"/>
<dbReference type="PANTHER" id="PTHR34482:SF49">
    <property type="entry name" value="RETROTRANSPOSON GAG DOMAIN-CONTAINING PROTEIN"/>
    <property type="match status" value="1"/>
</dbReference>